<evidence type="ECO:0000256" key="1">
    <source>
        <dbReference type="SAM" id="Phobius"/>
    </source>
</evidence>
<accession>A0A1C7LUW0</accession>
<keyword evidence="1" id="KW-1133">Transmembrane helix</keyword>
<feature type="transmembrane region" description="Helical" evidence="1">
    <location>
        <begin position="163"/>
        <end position="185"/>
    </location>
</feature>
<dbReference type="AlphaFoldDB" id="A0A1C7LUW0"/>
<evidence type="ECO:0000259" key="2">
    <source>
        <dbReference type="Pfam" id="PF20153"/>
    </source>
</evidence>
<feature type="transmembrane region" description="Helical" evidence="1">
    <location>
        <begin position="66"/>
        <end position="96"/>
    </location>
</feature>
<gene>
    <name evidence="3" type="ORF">A0H81_11438</name>
</gene>
<dbReference type="OrthoDB" id="3219854at2759"/>
<feature type="transmembrane region" description="Helical" evidence="1">
    <location>
        <begin position="129"/>
        <end position="151"/>
    </location>
</feature>
<protein>
    <recommendedName>
        <fullName evidence="2">DUF6535 domain-containing protein</fullName>
    </recommendedName>
</protein>
<dbReference type="EMBL" id="LUGG01000020">
    <property type="protein sequence ID" value="OBZ68585.1"/>
    <property type="molecule type" value="Genomic_DNA"/>
</dbReference>
<feature type="domain" description="DUF6535" evidence="2">
    <location>
        <begin position="71"/>
        <end position="159"/>
    </location>
</feature>
<name>A0A1C7LUW0_GRIFR</name>
<proteinExistence type="predicted"/>
<comment type="caution">
    <text evidence="3">The sequence shown here is derived from an EMBL/GenBank/DDBJ whole genome shotgun (WGS) entry which is preliminary data.</text>
</comment>
<keyword evidence="4" id="KW-1185">Reference proteome</keyword>
<organism evidence="3 4">
    <name type="scientific">Grifola frondosa</name>
    <name type="common">Maitake</name>
    <name type="synonym">Polyporus frondosus</name>
    <dbReference type="NCBI Taxonomy" id="5627"/>
    <lineage>
        <taxon>Eukaryota</taxon>
        <taxon>Fungi</taxon>
        <taxon>Dikarya</taxon>
        <taxon>Basidiomycota</taxon>
        <taxon>Agaricomycotina</taxon>
        <taxon>Agaricomycetes</taxon>
        <taxon>Polyporales</taxon>
        <taxon>Grifolaceae</taxon>
        <taxon>Grifola</taxon>
    </lineage>
</organism>
<evidence type="ECO:0000313" key="4">
    <source>
        <dbReference type="Proteomes" id="UP000092993"/>
    </source>
</evidence>
<dbReference type="Pfam" id="PF20153">
    <property type="entry name" value="DUF6535"/>
    <property type="match status" value="1"/>
</dbReference>
<dbReference type="OMA" id="AICILAK"/>
<dbReference type="InterPro" id="IPR045338">
    <property type="entry name" value="DUF6535"/>
</dbReference>
<keyword evidence="1" id="KW-0812">Transmembrane</keyword>
<dbReference type="Proteomes" id="UP000092993">
    <property type="component" value="Unassembled WGS sequence"/>
</dbReference>
<evidence type="ECO:0000313" key="3">
    <source>
        <dbReference type="EMBL" id="OBZ68585.1"/>
    </source>
</evidence>
<keyword evidence="1" id="KW-0472">Membrane</keyword>
<sequence length="223" mass="24972">MVKSYMVEPFLVSPPSSLRSVQTCQDSEPKMMEEGRTHEQLNDIAEQLRQEDDAVIKPWMDQMDNLLVFAASAVVLNVLWFASLTCSLLSAAICILAKEWLREYAIEYPSELGERVRIMKFRRNALRRWHVSEVVGSSSLLLQFAVGFFKAGTLCFVWKLNTAVAIVVTIVIGIWTLLWLVVAIIPTFRADCPYKSPSHASFSCSSTADPACCYGFAGESMTT</sequence>
<reference evidence="3 4" key="1">
    <citation type="submission" date="2016-03" db="EMBL/GenBank/DDBJ databases">
        <title>Whole genome sequencing of Grifola frondosa 9006-11.</title>
        <authorList>
            <person name="Min B."/>
            <person name="Park H."/>
            <person name="Kim J.-G."/>
            <person name="Cho H."/>
            <person name="Oh Y.-L."/>
            <person name="Kong W.-S."/>
            <person name="Choi I.-G."/>
        </authorList>
    </citation>
    <scope>NUCLEOTIDE SEQUENCE [LARGE SCALE GENOMIC DNA]</scope>
    <source>
        <strain evidence="3 4">9006-11</strain>
    </source>
</reference>